<feature type="compositionally biased region" description="Gly residues" evidence="1">
    <location>
        <begin position="719"/>
        <end position="739"/>
    </location>
</feature>
<organism evidence="2 3">
    <name type="scientific">Amanita thiersii Skay4041</name>
    <dbReference type="NCBI Taxonomy" id="703135"/>
    <lineage>
        <taxon>Eukaryota</taxon>
        <taxon>Fungi</taxon>
        <taxon>Dikarya</taxon>
        <taxon>Basidiomycota</taxon>
        <taxon>Agaricomycotina</taxon>
        <taxon>Agaricomycetes</taxon>
        <taxon>Agaricomycetidae</taxon>
        <taxon>Agaricales</taxon>
        <taxon>Pluteineae</taxon>
        <taxon>Amanitaceae</taxon>
        <taxon>Amanita</taxon>
    </lineage>
</organism>
<feature type="region of interest" description="Disordered" evidence="1">
    <location>
        <begin position="844"/>
        <end position="946"/>
    </location>
</feature>
<feature type="region of interest" description="Disordered" evidence="1">
    <location>
        <begin position="399"/>
        <end position="793"/>
    </location>
</feature>
<feature type="compositionally biased region" description="Low complexity" evidence="1">
    <location>
        <begin position="613"/>
        <end position="627"/>
    </location>
</feature>
<evidence type="ECO:0000313" key="3">
    <source>
        <dbReference type="Proteomes" id="UP000242287"/>
    </source>
</evidence>
<proteinExistence type="predicted"/>
<feature type="compositionally biased region" description="Pro residues" evidence="1">
    <location>
        <begin position="296"/>
        <end position="311"/>
    </location>
</feature>
<dbReference type="Proteomes" id="UP000242287">
    <property type="component" value="Unassembled WGS sequence"/>
</dbReference>
<feature type="compositionally biased region" description="Polar residues" evidence="1">
    <location>
        <begin position="334"/>
        <end position="345"/>
    </location>
</feature>
<feature type="compositionally biased region" description="Low complexity" evidence="1">
    <location>
        <begin position="539"/>
        <end position="548"/>
    </location>
</feature>
<feature type="compositionally biased region" description="Pro residues" evidence="1">
    <location>
        <begin position="200"/>
        <end position="209"/>
    </location>
</feature>
<feature type="compositionally biased region" description="Basic and acidic residues" evidence="1">
    <location>
        <begin position="864"/>
        <end position="874"/>
    </location>
</feature>
<dbReference type="STRING" id="703135.A0A2A9NCY9"/>
<feature type="compositionally biased region" description="Gly residues" evidence="1">
    <location>
        <begin position="927"/>
        <end position="936"/>
    </location>
</feature>
<feature type="compositionally biased region" description="Polar residues" evidence="1">
    <location>
        <begin position="268"/>
        <end position="289"/>
    </location>
</feature>
<feature type="compositionally biased region" description="Polar residues" evidence="1">
    <location>
        <begin position="312"/>
        <end position="326"/>
    </location>
</feature>
<reference evidence="2 3" key="1">
    <citation type="submission" date="2014-02" db="EMBL/GenBank/DDBJ databases">
        <title>Transposable element dynamics among asymbiotic and ectomycorrhizal Amanita fungi.</title>
        <authorList>
            <consortium name="DOE Joint Genome Institute"/>
            <person name="Hess J."/>
            <person name="Skrede I."/>
            <person name="Wolfe B."/>
            <person name="LaButti K."/>
            <person name="Ohm R.A."/>
            <person name="Grigoriev I.V."/>
            <person name="Pringle A."/>
        </authorList>
    </citation>
    <scope>NUCLEOTIDE SEQUENCE [LARGE SCALE GENOMIC DNA]</scope>
    <source>
        <strain evidence="2 3">SKay4041</strain>
    </source>
</reference>
<keyword evidence="3" id="KW-1185">Reference proteome</keyword>
<feature type="compositionally biased region" description="Basic and acidic residues" evidence="1">
    <location>
        <begin position="897"/>
        <end position="926"/>
    </location>
</feature>
<accession>A0A2A9NCY9</accession>
<dbReference type="EMBL" id="KZ302366">
    <property type="protein sequence ID" value="PFH45493.1"/>
    <property type="molecule type" value="Genomic_DNA"/>
</dbReference>
<feature type="compositionally biased region" description="Low complexity" evidence="1">
    <location>
        <begin position="233"/>
        <end position="243"/>
    </location>
</feature>
<feature type="compositionally biased region" description="Low complexity" evidence="1">
    <location>
        <begin position="186"/>
        <end position="199"/>
    </location>
</feature>
<name>A0A2A9NCY9_9AGAR</name>
<feature type="compositionally biased region" description="Polar residues" evidence="1">
    <location>
        <begin position="505"/>
        <end position="517"/>
    </location>
</feature>
<protein>
    <submittedName>
        <fullName evidence="2">Uncharacterized protein</fullName>
    </submittedName>
</protein>
<dbReference type="AlphaFoldDB" id="A0A2A9NCY9"/>
<feature type="compositionally biased region" description="Basic and acidic residues" evidence="1">
    <location>
        <begin position="528"/>
        <end position="537"/>
    </location>
</feature>
<evidence type="ECO:0000256" key="1">
    <source>
        <dbReference type="SAM" id="MobiDB-lite"/>
    </source>
</evidence>
<dbReference type="OrthoDB" id="2553626at2759"/>
<feature type="compositionally biased region" description="Low complexity" evidence="1">
    <location>
        <begin position="650"/>
        <end position="659"/>
    </location>
</feature>
<feature type="compositionally biased region" description="Polar residues" evidence="1">
    <location>
        <begin position="577"/>
        <end position="588"/>
    </location>
</feature>
<sequence>MTKECYNMSIVSICLYYTNKQIDNNNNAGLTGREYHQTRTLAPTHSNIVHNSSQHMRQLTLHASALNDSEYDLYTSSLNDIALQDEHESPSINGKPTVAHDDAHYERMTIGVREVRAWLRGRYSHVPATTIDAILKLFSPLLSQTDVLSGGQFFAALRLVVHIESGQKLDRSLAFVQAHPTASKKSLSQPDSSSSSRIGPPLPPPPPPSRRSQDTPSKSVTNNTPPPALPQTSSPSPNNPFSPITDAHSQASYPQPPQHPLLRVDPTKPSSDHSSPSTTLNPPSHSSHNPFAKVNPPLPPRKPPPPVPPSPNTSSLRHVTPVSMSPSKRPDRSLSPTRHPFNSSVSASAPTIAPQPPPKPTSHVTSTLMQQSLQASKVAQSLKKAEEQLEKERILQVLKSSSATGTTGVPLVRTRSSSPAKVVHPITGLATSTIAKTDGYSSYSSSSDDRSAPPLPRRRVHTNHNHPSPPTSTTSFEQVALSGLGPRRYTTSTVPEASKPIIIPTTGTATSSPSRMATNLPPVPPPTHPDRERDKSTSRRQSQSQMQTVDTRLFDSVYCSRVGSGDDGVDSPLPSPSRVQTVMTATITPPTPDSPVADSPTSRVFRSRSVHYPTTTTTSSSSSSSAPAHPPPIPPPLRRKRPESVQVLPSTASSSSSSTPGGGNTSFQDLLSRFNNGVEEDGSSGNKSVGAGSGVGTGLSRHLSLSSHSAAGRRAVSGIGPGNGNGNGNGNGGGGGGSIGRSAERRSSLSTSSTPSIASAPAYSSTPSTTTKRSTTSTTHGVGQHHHYPTTAHSATDVTGALGFGNLHRTLTSALHPKLEVIQPRLEKARFKAEAGLSRRGFVRDMGGGEEGEGLVAGSRRGRRDGSRKGREGSLVRGRGRFVYDEEEDEEDEGGEEERRVGVDSLCERDGDGRGRCRMREREGEKVGGVGKGDGGSSSSDWERDVGTGVGMMTLERDNLKWPVEVGEGWERL</sequence>
<feature type="region of interest" description="Disordered" evidence="1">
    <location>
        <begin position="180"/>
        <end position="369"/>
    </location>
</feature>
<gene>
    <name evidence="2" type="ORF">AMATHDRAFT_88789</name>
</gene>
<feature type="compositionally biased region" description="Acidic residues" evidence="1">
    <location>
        <begin position="885"/>
        <end position="896"/>
    </location>
</feature>
<feature type="compositionally biased region" description="Low complexity" evidence="1">
    <location>
        <begin position="698"/>
        <end position="718"/>
    </location>
</feature>
<evidence type="ECO:0000313" key="2">
    <source>
        <dbReference type="EMBL" id="PFH45493.1"/>
    </source>
</evidence>
<feature type="compositionally biased region" description="Low complexity" evidence="1">
    <location>
        <begin position="748"/>
        <end position="779"/>
    </location>
</feature>